<gene>
    <name evidence="2" type="ORF">MERR_LOCUS2014</name>
</gene>
<accession>A0A6D2HG22</accession>
<name>A0A6D2HG22_9BRAS</name>
<proteinExistence type="predicted"/>
<dbReference type="EMBL" id="CACVBM020000122">
    <property type="protein sequence ID" value="CAA7014779.1"/>
    <property type="molecule type" value="Genomic_DNA"/>
</dbReference>
<dbReference type="Proteomes" id="UP000467841">
    <property type="component" value="Unassembled WGS sequence"/>
</dbReference>
<organism evidence="2 3">
    <name type="scientific">Microthlaspi erraticum</name>
    <dbReference type="NCBI Taxonomy" id="1685480"/>
    <lineage>
        <taxon>Eukaryota</taxon>
        <taxon>Viridiplantae</taxon>
        <taxon>Streptophyta</taxon>
        <taxon>Embryophyta</taxon>
        <taxon>Tracheophyta</taxon>
        <taxon>Spermatophyta</taxon>
        <taxon>Magnoliopsida</taxon>
        <taxon>eudicotyledons</taxon>
        <taxon>Gunneridae</taxon>
        <taxon>Pentapetalae</taxon>
        <taxon>rosids</taxon>
        <taxon>malvids</taxon>
        <taxon>Brassicales</taxon>
        <taxon>Brassicaceae</taxon>
        <taxon>Coluteocarpeae</taxon>
        <taxon>Microthlaspi</taxon>
    </lineage>
</organism>
<evidence type="ECO:0000313" key="2">
    <source>
        <dbReference type="EMBL" id="CAA7014779.1"/>
    </source>
</evidence>
<feature type="region of interest" description="Disordered" evidence="1">
    <location>
        <begin position="1"/>
        <end position="42"/>
    </location>
</feature>
<protein>
    <submittedName>
        <fullName evidence="2">Uncharacterized protein</fullName>
    </submittedName>
</protein>
<feature type="region of interest" description="Disordered" evidence="1">
    <location>
        <begin position="90"/>
        <end position="113"/>
    </location>
</feature>
<comment type="caution">
    <text evidence="2">The sequence shown here is derived from an EMBL/GenBank/DDBJ whole genome shotgun (WGS) entry which is preliminary data.</text>
</comment>
<sequence>MKRHGNHRNTQFQHHNTQLTRNNTQTTRTTQEESSNKTKSRKFRTYSHALTLIWLETWKGRRDNDEIDEQHRETPPEARIHHEIAQKTQLLSSSQEPAAKRPQGTAAALLFAT</sequence>
<keyword evidence="3" id="KW-1185">Reference proteome</keyword>
<reference evidence="2" key="1">
    <citation type="submission" date="2020-01" db="EMBL/GenBank/DDBJ databases">
        <authorList>
            <person name="Mishra B."/>
        </authorList>
    </citation>
    <scope>NUCLEOTIDE SEQUENCE [LARGE SCALE GENOMIC DNA]</scope>
</reference>
<evidence type="ECO:0000256" key="1">
    <source>
        <dbReference type="SAM" id="MobiDB-lite"/>
    </source>
</evidence>
<feature type="compositionally biased region" description="Low complexity" evidence="1">
    <location>
        <begin position="16"/>
        <end position="29"/>
    </location>
</feature>
<evidence type="ECO:0000313" key="3">
    <source>
        <dbReference type="Proteomes" id="UP000467841"/>
    </source>
</evidence>
<dbReference type="AlphaFoldDB" id="A0A6D2HG22"/>